<dbReference type="GO" id="GO:0046872">
    <property type="term" value="F:metal ion binding"/>
    <property type="evidence" value="ECO:0007669"/>
    <property type="project" value="UniProtKB-KW"/>
</dbReference>
<keyword evidence="6" id="KW-0732">Signal</keyword>
<evidence type="ECO:0000256" key="1">
    <source>
        <dbReference type="ARBA" id="ARBA00004613"/>
    </source>
</evidence>
<accession>A0A8B8BIT0</accession>
<organism evidence="8 9">
    <name type="scientific">Crassostrea virginica</name>
    <name type="common">Eastern oyster</name>
    <dbReference type="NCBI Taxonomy" id="6565"/>
    <lineage>
        <taxon>Eukaryota</taxon>
        <taxon>Metazoa</taxon>
        <taxon>Spiralia</taxon>
        <taxon>Lophotrochozoa</taxon>
        <taxon>Mollusca</taxon>
        <taxon>Bivalvia</taxon>
        <taxon>Autobranchia</taxon>
        <taxon>Pteriomorphia</taxon>
        <taxon>Ostreida</taxon>
        <taxon>Ostreoidea</taxon>
        <taxon>Ostreidae</taxon>
        <taxon>Crassostrea</taxon>
    </lineage>
</organism>
<reference evidence="9" key="1">
    <citation type="submission" date="2025-08" db="UniProtKB">
        <authorList>
            <consortium name="RefSeq"/>
        </authorList>
    </citation>
    <scope>IDENTIFICATION</scope>
    <source>
        <tissue evidence="9">Whole sample</tissue>
    </source>
</reference>
<dbReference type="InterPro" id="IPR001820">
    <property type="entry name" value="TIMP"/>
</dbReference>
<dbReference type="AlphaFoldDB" id="A0A8B8BIT0"/>
<proteinExistence type="predicted"/>
<dbReference type="KEGG" id="cvn:111110845"/>
<evidence type="ECO:0000313" key="8">
    <source>
        <dbReference type="Proteomes" id="UP000694844"/>
    </source>
</evidence>
<protein>
    <submittedName>
        <fullName evidence="9">Uncharacterized protein LOC111110845 isoform X1</fullName>
    </submittedName>
</protein>
<feature type="domain" description="NTR" evidence="7">
    <location>
        <begin position="19"/>
        <end position="134"/>
    </location>
</feature>
<sequence length="190" mass="21469">MKCGQVAVLLSLVAAALGCTYIPKLDQEDYCFADYAFEAEVKESRGLTNGIDYEYEIYIHTVYKGDIKEKLATDTVFGDGPMMSCGPQVLKVGITYVIYATERDGRVNLLSYRERDQMNDDDIKRMTQKYDCSCTIKFNYDKLFGVALAPELPPATEDECNVPDEWCSRNAYCQRNDEGQCTWGELGSCE</sequence>
<feature type="disulfide bond" evidence="5">
    <location>
        <begin position="31"/>
        <end position="132"/>
    </location>
</feature>
<dbReference type="GO" id="GO:0005615">
    <property type="term" value="C:extracellular space"/>
    <property type="evidence" value="ECO:0007669"/>
    <property type="project" value="TreeGrafter"/>
</dbReference>
<evidence type="ECO:0000259" key="7">
    <source>
        <dbReference type="PROSITE" id="PS50189"/>
    </source>
</evidence>
<feature type="chain" id="PRO_5034769069" evidence="6">
    <location>
        <begin position="19"/>
        <end position="190"/>
    </location>
</feature>
<comment type="subcellular location">
    <subcellularLocation>
        <location evidence="1">Secreted</location>
    </subcellularLocation>
</comment>
<keyword evidence="4" id="KW-0479">Metal-binding</keyword>
<dbReference type="SUPFAM" id="SSF50242">
    <property type="entry name" value="TIMP-like"/>
    <property type="match status" value="1"/>
</dbReference>
<evidence type="ECO:0000256" key="5">
    <source>
        <dbReference type="PIRSR" id="PIRSR601820-3"/>
    </source>
</evidence>
<dbReference type="GO" id="GO:0051045">
    <property type="term" value="P:negative regulation of membrane protein ectodomain proteolysis"/>
    <property type="evidence" value="ECO:0007669"/>
    <property type="project" value="TreeGrafter"/>
</dbReference>
<dbReference type="Gene3D" id="2.40.50.120">
    <property type="match status" value="1"/>
</dbReference>
<dbReference type="Pfam" id="PF00965">
    <property type="entry name" value="TIMP"/>
    <property type="match status" value="1"/>
</dbReference>
<dbReference type="GO" id="GO:0002020">
    <property type="term" value="F:protease binding"/>
    <property type="evidence" value="ECO:0007669"/>
    <property type="project" value="TreeGrafter"/>
</dbReference>
<feature type="signal peptide" evidence="6">
    <location>
        <begin position="1"/>
        <end position="18"/>
    </location>
</feature>
<dbReference type="PROSITE" id="PS51257">
    <property type="entry name" value="PROKAR_LIPOPROTEIN"/>
    <property type="match status" value="1"/>
</dbReference>
<gene>
    <name evidence="9" type="primary">LOC111110845</name>
</gene>
<dbReference type="InterPro" id="IPR008993">
    <property type="entry name" value="TIMP-like_OB-fold"/>
</dbReference>
<dbReference type="GO" id="GO:0008191">
    <property type="term" value="F:metalloendopeptidase inhibitor activity"/>
    <property type="evidence" value="ECO:0007669"/>
    <property type="project" value="InterPro"/>
</dbReference>
<keyword evidence="8" id="KW-1185">Reference proteome</keyword>
<evidence type="ECO:0000256" key="3">
    <source>
        <dbReference type="ARBA" id="ARBA00023157"/>
    </source>
</evidence>
<feature type="disulfide bond" evidence="5">
    <location>
        <begin position="19"/>
        <end position="85"/>
    </location>
</feature>
<keyword evidence="3 5" id="KW-1015">Disulfide bond</keyword>
<feature type="disulfide bond" evidence="5">
    <location>
        <begin position="134"/>
        <end position="189"/>
    </location>
</feature>
<dbReference type="GeneID" id="111110845"/>
<evidence type="ECO:0000313" key="9">
    <source>
        <dbReference type="RefSeq" id="XP_022303188.1"/>
    </source>
</evidence>
<keyword evidence="2" id="KW-0964">Secreted</keyword>
<name>A0A8B8BIT0_CRAVI</name>
<evidence type="ECO:0000256" key="6">
    <source>
        <dbReference type="SAM" id="SignalP"/>
    </source>
</evidence>
<dbReference type="PANTHER" id="PTHR11844:SF33">
    <property type="entry name" value="TISSUE INHIBITOR OF METALLOPROTEINASE"/>
    <property type="match status" value="1"/>
</dbReference>
<dbReference type="RefSeq" id="XP_022303188.1">
    <property type="nucleotide sequence ID" value="XM_022447480.1"/>
</dbReference>
<evidence type="ECO:0000256" key="2">
    <source>
        <dbReference type="ARBA" id="ARBA00022525"/>
    </source>
</evidence>
<dbReference type="PANTHER" id="PTHR11844">
    <property type="entry name" value="METALLOPROTEASE INHIBITOR"/>
    <property type="match status" value="1"/>
</dbReference>
<dbReference type="InterPro" id="IPR001134">
    <property type="entry name" value="Netrin_domain"/>
</dbReference>
<feature type="binding site" evidence="4">
    <location>
        <position position="19"/>
    </location>
    <ligand>
        <name>Zn(2+)</name>
        <dbReference type="ChEBI" id="CHEBI:29105"/>
        <note>ligand shared with metalloproteinase partner</note>
    </ligand>
</feature>
<dbReference type="Proteomes" id="UP000694844">
    <property type="component" value="Chromosome 9"/>
</dbReference>
<feature type="disulfide bond" evidence="5">
    <location>
        <begin position="160"/>
        <end position="181"/>
    </location>
</feature>
<dbReference type="GO" id="GO:0031012">
    <property type="term" value="C:extracellular matrix"/>
    <property type="evidence" value="ECO:0007669"/>
    <property type="project" value="TreeGrafter"/>
</dbReference>
<evidence type="ECO:0000256" key="4">
    <source>
        <dbReference type="PIRSR" id="PIRSR601820-1"/>
    </source>
</evidence>
<dbReference type="PROSITE" id="PS50189">
    <property type="entry name" value="NTR"/>
    <property type="match status" value="1"/>
</dbReference>
<keyword evidence="4" id="KW-0862">Zinc</keyword>
<dbReference type="OrthoDB" id="6120447at2759"/>